<dbReference type="AlphaFoldDB" id="A0AAV7L143"/>
<feature type="region of interest" description="Disordered" evidence="1">
    <location>
        <begin position="1"/>
        <end position="75"/>
    </location>
</feature>
<proteinExistence type="predicted"/>
<keyword evidence="3" id="KW-1185">Reference proteome</keyword>
<evidence type="ECO:0000313" key="3">
    <source>
        <dbReference type="Proteomes" id="UP001066276"/>
    </source>
</evidence>
<sequence>MPAGRPVGSPTPSPDYRRGGQLHVTTDPPSPTWGAACNQSDCDHSVGPEPITASCTGPGQEPEVTPSPVGSSDGRIHGLLQLQSTGRVRCRQPGLHQWLNVMLGQGSAPTI</sequence>
<gene>
    <name evidence="2" type="ORF">NDU88_004298</name>
</gene>
<protein>
    <submittedName>
        <fullName evidence="2">Uncharacterized protein</fullName>
    </submittedName>
</protein>
<dbReference type="EMBL" id="JANPWB010000016">
    <property type="protein sequence ID" value="KAJ1084145.1"/>
    <property type="molecule type" value="Genomic_DNA"/>
</dbReference>
<reference evidence="2" key="1">
    <citation type="journal article" date="2022" name="bioRxiv">
        <title>Sequencing and chromosome-scale assembly of the giantPleurodeles waltlgenome.</title>
        <authorList>
            <person name="Brown T."/>
            <person name="Elewa A."/>
            <person name="Iarovenko S."/>
            <person name="Subramanian E."/>
            <person name="Araus A.J."/>
            <person name="Petzold A."/>
            <person name="Susuki M."/>
            <person name="Suzuki K.-i.T."/>
            <person name="Hayashi T."/>
            <person name="Toyoda A."/>
            <person name="Oliveira C."/>
            <person name="Osipova E."/>
            <person name="Leigh N.D."/>
            <person name="Simon A."/>
            <person name="Yun M.H."/>
        </authorList>
    </citation>
    <scope>NUCLEOTIDE SEQUENCE</scope>
    <source>
        <strain evidence="2">20211129_DDA</strain>
        <tissue evidence="2">Liver</tissue>
    </source>
</reference>
<name>A0AAV7L143_PLEWA</name>
<dbReference type="Proteomes" id="UP001066276">
    <property type="component" value="Chromosome 12"/>
</dbReference>
<organism evidence="2 3">
    <name type="scientific">Pleurodeles waltl</name>
    <name type="common">Iberian ribbed newt</name>
    <dbReference type="NCBI Taxonomy" id="8319"/>
    <lineage>
        <taxon>Eukaryota</taxon>
        <taxon>Metazoa</taxon>
        <taxon>Chordata</taxon>
        <taxon>Craniata</taxon>
        <taxon>Vertebrata</taxon>
        <taxon>Euteleostomi</taxon>
        <taxon>Amphibia</taxon>
        <taxon>Batrachia</taxon>
        <taxon>Caudata</taxon>
        <taxon>Salamandroidea</taxon>
        <taxon>Salamandridae</taxon>
        <taxon>Pleurodelinae</taxon>
        <taxon>Pleurodeles</taxon>
    </lineage>
</organism>
<comment type="caution">
    <text evidence="2">The sequence shown here is derived from an EMBL/GenBank/DDBJ whole genome shotgun (WGS) entry which is preliminary data.</text>
</comment>
<evidence type="ECO:0000313" key="2">
    <source>
        <dbReference type="EMBL" id="KAJ1084145.1"/>
    </source>
</evidence>
<evidence type="ECO:0000256" key="1">
    <source>
        <dbReference type="SAM" id="MobiDB-lite"/>
    </source>
</evidence>
<accession>A0AAV7L143</accession>